<dbReference type="Pfam" id="PF00685">
    <property type="entry name" value="Sulfotransfer_1"/>
    <property type="match status" value="1"/>
</dbReference>
<dbReference type="SUPFAM" id="SSF52540">
    <property type="entry name" value="P-loop containing nucleoside triphosphate hydrolases"/>
    <property type="match status" value="1"/>
</dbReference>
<dbReference type="PANTHER" id="PTHR10605:SF56">
    <property type="entry name" value="BIFUNCTIONAL HEPARAN SULFATE N-DEACETYLASE_N-SULFOTRANSFERASE"/>
    <property type="match status" value="1"/>
</dbReference>
<accession>A0ABP3D8X2</accession>
<evidence type="ECO:0000259" key="3">
    <source>
        <dbReference type="Pfam" id="PF00685"/>
    </source>
</evidence>
<dbReference type="InterPro" id="IPR000863">
    <property type="entry name" value="Sulfotransferase_dom"/>
</dbReference>
<keyword evidence="2" id="KW-0325">Glycoprotein</keyword>
<organism evidence="4 5">
    <name type="scientific">Methylophaga marina</name>
    <dbReference type="NCBI Taxonomy" id="45495"/>
    <lineage>
        <taxon>Bacteria</taxon>
        <taxon>Pseudomonadati</taxon>
        <taxon>Pseudomonadota</taxon>
        <taxon>Gammaproteobacteria</taxon>
        <taxon>Thiotrichales</taxon>
        <taxon>Piscirickettsiaceae</taxon>
        <taxon>Methylophaga</taxon>
    </lineage>
</organism>
<dbReference type="Proteomes" id="UP001501476">
    <property type="component" value="Unassembled WGS sequence"/>
</dbReference>
<protein>
    <recommendedName>
        <fullName evidence="3">Sulfotransferase domain-containing protein</fullName>
    </recommendedName>
</protein>
<keyword evidence="1" id="KW-0808">Transferase</keyword>
<gene>
    <name evidence="4" type="ORF">GCM10008964_15630</name>
</gene>
<comment type="caution">
    <text evidence="4">The sequence shown here is derived from an EMBL/GenBank/DDBJ whole genome shotgun (WGS) entry which is preliminary data.</text>
</comment>
<proteinExistence type="predicted"/>
<dbReference type="EMBL" id="BAAADG010000005">
    <property type="protein sequence ID" value="GAA0224891.1"/>
    <property type="molecule type" value="Genomic_DNA"/>
</dbReference>
<name>A0ABP3D8X2_9GAMM</name>
<feature type="domain" description="Sulfotransferase" evidence="3">
    <location>
        <begin position="4"/>
        <end position="261"/>
    </location>
</feature>
<evidence type="ECO:0000256" key="1">
    <source>
        <dbReference type="ARBA" id="ARBA00022679"/>
    </source>
</evidence>
<dbReference type="InterPro" id="IPR027417">
    <property type="entry name" value="P-loop_NTPase"/>
</dbReference>
<keyword evidence="5" id="KW-1185">Reference proteome</keyword>
<reference evidence="5" key="1">
    <citation type="journal article" date="2019" name="Int. J. Syst. Evol. Microbiol.">
        <title>The Global Catalogue of Microorganisms (GCM) 10K type strain sequencing project: providing services to taxonomists for standard genome sequencing and annotation.</title>
        <authorList>
            <consortium name="The Broad Institute Genomics Platform"/>
            <consortium name="The Broad Institute Genome Sequencing Center for Infectious Disease"/>
            <person name="Wu L."/>
            <person name="Ma J."/>
        </authorList>
    </citation>
    <scope>NUCLEOTIDE SEQUENCE [LARGE SCALE GENOMIC DNA]</scope>
    <source>
        <strain evidence="5">JCM 6886</strain>
    </source>
</reference>
<dbReference type="RefSeq" id="WP_343749646.1">
    <property type="nucleotide sequence ID" value="NZ_BAAADG010000005.1"/>
</dbReference>
<sequence>MKVDFMIIGAQKCATTTLFDILNKHPQLEGCAEKEPGFFAKKNWQSSLNSYHQLYKERDGAIYFEASTQYTFYPHIDNKNLIADLYQYNPNLKFIYLVRSPIDRIISSYIHGYQREFIKKDINQELMNNPFFIDISMYATQIRPYIKMFQRENVLVIDFDDFTSDQYKVVNQVCQFLNIELETSMLTQNQHSNKSLGNVKLKKQYTKTFNLLKKMSHSLPSSINDILKRTIRDSGLFTGEKITKKPSLTPETISFIQEQLRSDIDELEDIMGRSLASWK</sequence>
<dbReference type="Gene3D" id="3.40.50.300">
    <property type="entry name" value="P-loop containing nucleotide triphosphate hydrolases"/>
    <property type="match status" value="1"/>
</dbReference>
<evidence type="ECO:0000313" key="5">
    <source>
        <dbReference type="Proteomes" id="UP001501476"/>
    </source>
</evidence>
<evidence type="ECO:0000256" key="2">
    <source>
        <dbReference type="ARBA" id="ARBA00023180"/>
    </source>
</evidence>
<dbReference type="PANTHER" id="PTHR10605">
    <property type="entry name" value="HEPARAN SULFATE SULFOTRANSFERASE"/>
    <property type="match status" value="1"/>
</dbReference>
<evidence type="ECO:0000313" key="4">
    <source>
        <dbReference type="EMBL" id="GAA0224891.1"/>
    </source>
</evidence>
<dbReference type="InterPro" id="IPR037359">
    <property type="entry name" value="NST/OST"/>
</dbReference>